<accession>A0ABM0MM43</accession>
<dbReference type="Proteomes" id="UP000694865">
    <property type="component" value="Unplaced"/>
</dbReference>
<keyword evidence="2" id="KW-0378">Hydrolase</keyword>
<dbReference type="PANTHER" id="PTHR23421">
    <property type="entry name" value="BETA-GALACTOSIDASE RELATED"/>
    <property type="match status" value="1"/>
</dbReference>
<dbReference type="InterPro" id="IPR031330">
    <property type="entry name" value="Gly_Hdrlase_35_cat"/>
</dbReference>
<dbReference type="Pfam" id="PF21467">
    <property type="entry name" value="BetaGal_gal-bd"/>
    <property type="match status" value="1"/>
</dbReference>
<feature type="chain" id="PRO_5046333243" evidence="5">
    <location>
        <begin position="26"/>
        <end position="648"/>
    </location>
</feature>
<dbReference type="PRINTS" id="PR00742">
    <property type="entry name" value="GLHYDRLASE35"/>
</dbReference>
<keyword evidence="3" id="KW-0326">Glycosidase</keyword>
<evidence type="ECO:0000256" key="4">
    <source>
        <dbReference type="RuleBase" id="RU003679"/>
    </source>
</evidence>
<dbReference type="InterPro" id="IPR048913">
    <property type="entry name" value="BetaGal_gal-bd"/>
</dbReference>
<evidence type="ECO:0000256" key="5">
    <source>
        <dbReference type="SAM" id="SignalP"/>
    </source>
</evidence>
<gene>
    <name evidence="10" type="primary">LOC100373531</name>
</gene>
<dbReference type="Gene3D" id="3.20.20.80">
    <property type="entry name" value="Glycosidases"/>
    <property type="match status" value="1"/>
</dbReference>
<protein>
    <submittedName>
        <fullName evidence="10">Beta-galactosidase-like</fullName>
    </submittedName>
</protein>
<dbReference type="SUPFAM" id="SSF51445">
    <property type="entry name" value="(Trans)glycosidases"/>
    <property type="match status" value="1"/>
</dbReference>
<evidence type="ECO:0000313" key="9">
    <source>
        <dbReference type="Proteomes" id="UP000694865"/>
    </source>
</evidence>
<dbReference type="Pfam" id="PF01301">
    <property type="entry name" value="Glyco_hydro_35"/>
    <property type="match status" value="1"/>
</dbReference>
<keyword evidence="5" id="KW-0732">Signal</keyword>
<sequence>MAAYHTTFVVLCTLYWCLCSNLADGRSFTVDWDNDCFLKDGKPFRYISGSIHYTRIPKFYWQDRLKKMYTAGLNAVQIYIPWNVHEPTEGKFVMEGDADLPGFLQLANDTGLLVIARIGPYICGEWDMGGLPSWLLKNNPKIQLRSSDPDYLNPVDKWLDTLFQIISLYLYKNKGPIISVQIENEYGSYYSCDYDYLRFLRNKAMDKLGDDVVLFTTDGPTQNMLKCGTLQNVLTTVDFGSGKHTLQLSLLQINSEYYTGWLDHWASPHSVVNKDRIVKTLDSILAMNASVNMYMFIGGTNFGFMNGANYYPYKPQPTSYDYDAPLTEAGDPTDKYMAIRKVIGQYRELPPDPIPPPTPKSAYGKVTMSKISTFYDELEVMAPYGPINTTYPITMEDMQQSYGFILYRTTINEDHSSSVLSIPGIGDRGYVCINQTVLGILSRMTYDPNLNTSLNITAKKGDILDILIENQGRINYGKYINDSKGIVGNATLANVTIQSWSIYSLDMDLVVNPGNFMRKKNYYGMKYKPSASLEVASFYTGVLSVDNVQDTYLNMKGWTKGQVYINGFNLGRYWPVVGPQVTLYVPANILQTGDNTVVLFELEKAPCTGSYGNWILAGDCQIEFIDRPIINGTALLEKNTDDEFDRNL</sequence>
<evidence type="ECO:0000259" key="8">
    <source>
        <dbReference type="Pfam" id="PF21467"/>
    </source>
</evidence>
<feature type="domain" description="Beta-galactosidase 1-like first all-beta" evidence="7">
    <location>
        <begin position="392"/>
        <end position="506"/>
    </location>
</feature>
<dbReference type="InterPro" id="IPR001944">
    <property type="entry name" value="Glycoside_Hdrlase_35"/>
</dbReference>
<evidence type="ECO:0000256" key="1">
    <source>
        <dbReference type="ARBA" id="ARBA00009809"/>
    </source>
</evidence>
<feature type="domain" description="Beta-galactosidase galactose-binding" evidence="8">
    <location>
        <begin position="537"/>
        <end position="595"/>
    </location>
</feature>
<proteinExistence type="inferred from homology"/>
<dbReference type="RefSeq" id="XP_006821084.1">
    <property type="nucleotide sequence ID" value="XM_006821021.1"/>
</dbReference>
<reference evidence="10" key="1">
    <citation type="submission" date="2025-08" db="UniProtKB">
        <authorList>
            <consortium name="RefSeq"/>
        </authorList>
    </citation>
    <scope>IDENTIFICATION</scope>
    <source>
        <tissue evidence="10">Testes</tissue>
    </source>
</reference>
<feature type="domain" description="Glycoside hydrolase 35 catalytic" evidence="6">
    <location>
        <begin position="37"/>
        <end position="345"/>
    </location>
</feature>
<dbReference type="InterPro" id="IPR017853">
    <property type="entry name" value="GH"/>
</dbReference>
<evidence type="ECO:0000259" key="7">
    <source>
        <dbReference type="Pfam" id="PF21317"/>
    </source>
</evidence>
<dbReference type="Gene3D" id="2.60.120.260">
    <property type="entry name" value="Galactose-binding domain-like"/>
    <property type="match status" value="2"/>
</dbReference>
<dbReference type="PIRSF" id="PIRSF006336">
    <property type="entry name" value="B-gal"/>
    <property type="match status" value="1"/>
</dbReference>
<evidence type="ECO:0000256" key="3">
    <source>
        <dbReference type="ARBA" id="ARBA00023295"/>
    </source>
</evidence>
<name>A0ABM0MM43_SACKO</name>
<organism evidence="9 10">
    <name type="scientific">Saccoglossus kowalevskii</name>
    <name type="common">Acorn worm</name>
    <dbReference type="NCBI Taxonomy" id="10224"/>
    <lineage>
        <taxon>Eukaryota</taxon>
        <taxon>Metazoa</taxon>
        <taxon>Hemichordata</taxon>
        <taxon>Enteropneusta</taxon>
        <taxon>Harrimaniidae</taxon>
        <taxon>Saccoglossus</taxon>
    </lineage>
</organism>
<dbReference type="InterPro" id="IPR026283">
    <property type="entry name" value="B-gal_1-like"/>
</dbReference>
<comment type="similarity">
    <text evidence="1 4">Belongs to the glycosyl hydrolase 35 family.</text>
</comment>
<dbReference type="GeneID" id="100373531"/>
<evidence type="ECO:0000313" key="10">
    <source>
        <dbReference type="RefSeq" id="XP_006821084.1"/>
    </source>
</evidence>
<dbReference type="InterPro" id="IPR048912">
    <property type="entry name" value="BetaGal1-like_ABD1"/>
</dbReference>
<dbReference type="SUPFAM" id="SSF49785">
    <property type="entry name" value="Galactose-binding domain-like"/>
    <property type="match status" value="1"/>
</dbReference>
<feature type="signal peptide" evidence="5">
    <location>
        <begin position="1"/>
        <end position="25"/>
    </location>
</feature>
<dbReference type="InterPro" id="IPR008979">
    <property type="entry name" value="Galactose-bd-like_sf"/>
</dbReference>
<dbReference type="Pfam" id="PF21317">
    <property type="entry name" value="BetaGal_ABD_1"/>
    <property type="match status" value="1"/>
</dbReference>
<evidence type="ECO:0000259" key="6">
    <source>
        <dbReference type="Pfam" id="PF01301"/>
    </source>
</evidence>
<keyword evidence="9" id="KW-1185">Reference proteome</keyword>
<evidence type="ECO:0000256" key="2">
    <source>
        <dbReference type="ARBA" id="ARBA00022801"/>
    </source>
</evidence>